<evidence type="ECO:0000313" key="2">
    <source>
        <dbReference type="Proteomes" id="UP000054925"/>
    </source>
</evidence>
<dbReference type="AlphaFoldDB" id="A0A158G0Y2"/>
<dbReference type="SUPFAM" id="SSF143011">
    <property type="entry name" value="RelE-like"/>
    <property type="match status" value="1"/>
</dbReference>
<dbReference type="Pfam" id="PF05015">
    <property type="entry name" value="HigB-like_toxin"/>
    <property type="match status" value="1"/>
</dbReference>
<dbReference type="EMBL" id="FCOL02000004">
    <property type="protein sequence ID" value="SAL25754.1"/>
    <property type="molecule type" value="Genomic_DNA"/>
</dbReference>
<dbReference type="PANTHER" id="PTHR40266:SF2">
    <property type="entry name" value="TOXIN HIGB-1"/>
    <property type="match status" value="1"/>
</dbReference>
<dbReference type="Gene3D" id="3.30.2310.20">
    <property type="entry name" value="RelE-like"/>
    <property type="match status" value="1"/>
</dbReference>
<accession>A0A158G0Y2</accession>
<keyword evidence="2" id="KW-1185">Reference proteome</keyword>
<dbReference type="Proteomes" id="UP000054925">
    <property type="component" value="Unassembled WGS sequence"/>
</dbReference>
<sequence>MHGATLTPRNYHLTFNAQCYMIPTIKSFADKTTEALFEGLYVRSLPPHIQPGVHRKLLMIDAAASVQDLMAPPGNRLEVLNGSRSGQWSIRLNQQWRICFYFIGDEVFGVEIVDYH</sequence>
<proteinExistence type="predicted"/>
<dbReference type="InterPro" id="IPR035093">
    <property type="entry name" value="RelE/ParE_toxin_dom_sf"/>
</dbReference>
<dbReference type="InterPro" id="IPR007711">
    <property type="entry name" value="HigB-1"/>
</dbReference>
<name>A0A158G0Y2_9BURK</name>
<protein>
    <submittedName>
        <fullName evidence="1">Plasmid maintenance system killer</fullName>
    </submittedName>
</protein>
<dbReference type="PANTHER" id="PTHR40266">
    <property type="entry name" value="TOXIN HIGB-1"/>
    <property type="match status" value="1"/>
</dbReference>
<gene>
    <name evidence="1" type="ORF">AWB67_01030</name>
</gene>
<comment type="caution">
    <text evidence="1">The sequence shown here is derived from an EMBL/GenBank/DDBJ whole genome shotgun (WGS) entry which is preliminary data.</text>
</comment>
<organism evidence="1 2">
    <name type="scientific">Caballeronia terrestris</name>
    <dbReference type="NCBI Taxonomy" id="1226301"/>
    <lineage>
        <taxon>Bacteria</taxon>
        <taxon>Pseudomonadati</taxon>
        <taxon>Pseudomonadota</taxon>
        <taxon>Betaproteobacteria</taxon>
        <taxon>Burkholderiales</taxon>
        <taxon>Burkholderiaceae</taxon>
        <taxon>Caballeronia</taxon>
    </lineage>
</organism>
<evidence type="ECO:0000313" key="1">
    <source>
        <dbReference type="EMBL" id="SAL25754.1"/>
    </source>
</evidence>
<reference evidence="1" key="1">
    <citation type="submission" date="2016-01" db="EMBL/GenBank/DDBJ databases">
        <authorList>
            <person name="Peeters C."/>
        </authorList>
    </citation>
    <scope>NUCLEOTIDE SEQUENCE [LARGE SCALE GENOMIC DNA]</scope>
    <source>
        <strain evidence="1">LMG 22937</strain>
    </source>
</reference>